<dbReference type="PANTHER" id="PTHR11717:SF31">
    <property type="entry name" value="LOW MOLECULAR WEIGHT PROTEIN-TYROSINE-PHOSPHATASE ETP-RELATED"/>
    <property type="match status" value="1"/>
</dbReference>
<dbReference type="Gene3D" id="3.40.50.2300">
    <property type="match status" value="1"/>
</dbReference>
<keyword evidence="6" id="KW-1185">Reference proteome</keyword>
<evidence type="ECO:0000313" key="5">
    <source>
        <dbReference type="EMBL" id="QDB79935.1"/>
    </source>
</evidence>
<reference evidence="5 6" key="1">
    <citation type="submission" date="2019-05" db="EMBL/GenBank/DDBJ databases">
        <title>Georgenia *** sp. nov., and Georgenia *** sp. nov., isolated from the intestinal contents of plateau pika (Ochotona curzoniae) in the Qinghai-Tibet plateau of China.</title>
        <authorList>
            <person name="Tian Z."/>
        </authorList>
    </citation>
    <scope>NUCLEOTIDE SEQUENCE [LARGE SCALE GENOMIC DNA]</scope>
    <source>
        <strain evidence="5 6">Z294</strain>
    </source>
</reference>
<evidence type="ECO:0000313" key="6">
    <source>
        <dbReference type="Proteomes" id="UP000313948"/>
    </source>
</evidence>
<dbReference type="SUPFAM" id="SSF52788">
    <property type="entry name" value="Phosphotyrosine protein phosphatases I"/>
    <property type="match status" value="1"/>
</dbReference>
<gene>
    <name evidence="5" type="ORF">FE251_11535</name>
</gene>
<keyword evidence="3" id="KW-0904">Protein phosphatase</keyword>
<dbReference type="Pfam" id="PF01451">
    <property type="entry name" value="LMWPc"/>
    <property type="match status" value="1"/>
</dbReference>
<evidence type="ECO:0000256" key="2">
    <source>
        <dbReference type="ARBA" id="ARBA00022801"/>
    </source>
</evidence>
<evidence type="ECO:0000259" key="4">
    <source>
        <dbReference type="SMART" id="SM00226"/>
    </source>
</evidence>
<evidence type="ECO:0000256" key="1">
    <source>
        <dbReference type="ARBA" id="ARBA00011063"/>
    </source>
</evidence>
<sequence>MAYRSGEDYTILVVCTGNVCRSPAIERLLRSAFVAGSGIDVHSAGTGALVGEPVQPPMVKLLQRHGVTADGFAARALTEPMVSGADLVLTATRAHRADVVERVPAAVRRTFTVRELARMAEAVDPAELDAAAGADARPAERLAALVPLASRQRAQVPAELDDVVDPYRRSEEVYEESFGQLLQAVRTIARTVLGVRAG</sequence>
<protein>
    <submittedName>
        <fullName evidence="5">Low molecular weight phosphatase family protein</fullName>
    </submittedName>
</protein>
<dbReference type="EMBL" id="CP040899">
    <property type="protein sequence ID" value="QDB79935.1"/>
    <property type="molecule type" value="Genomic_DNA"/>
</dbReference>
<dbReference type="InterPro" id="IPR023485">
    <property type="entry name" value="Ptyr_pPase"/>
</dbReference>
<organism evidence="5 6">
    <name type="scientific">Georgenia wutianyii</name>
    <dbReference type="NCBI Taxonomy" id="2585135"/>
    <lineage>
        <taxon>Bacteria</taxon>
        <taxon>Bacillati</taxon>
        <taxon>Actinomycetota</taxon>
        <taxon>Actinomycetes</taxon>
        <taxon>Micrococcales</taxon>
        <taxon>Bogoriellaceae</taxon>
        <taxon>Georgenia</taxon>
    </lineage>
</organism>
<dbReference type="PANTHER" id="PTHR11717">
    <property type="entry name" value="LOW MOLECULAR WEIGHT PROTEIN TYROSINE PHOSPHATASE"/>
    <property type="match status" value="1"/>
</dbReference>
<name>A0ABX5VNV8_9MICO</name>
<evidence type="ECO:0000256" key="3">
    <source>
        <dbReference type="ARBA" id="ARBA00022912"/>
    </source>
</evidence>
<dbReference type="PRINTS" id="PR00719">
    <property type="entry name" value="LMWPTPASE"/>
</dbReference>
<dbReference type="InterPro" id="IPR050438">
    <property type="entry name" value="LMW_PTPase"/>
</dbReference>
<dbReference type="RefSeq" id="WP_139948849.1">
    <property type="nucleotide sequence ID" value="NZ_CP040899.1"/>
</dbReference>
<dbReference type="InterPro" id="IPR017867">
    <property type="entry name" value="Tyr_phospatase_low_mol_wt"/>
</dbReference>
<dbReference type="InterPro" id="IPR036196">
    <property type="entry name" value="Ptyr_pPase_sf"/>
</dbReference>
<dbReference type="SMART" id="SM00226">
    <property type="entry name" value="LMWPc"/>
    <property type="match status" value="1"/>
</dbReference>
<comment type="similarity">
    <text evidence="1">Belongs to the low molecular weight phosphotyrosine protein phosphatase family.</text>
</comment>
<dbReference type="Proteomes" id="UP000313948">
    <property type="component" value="Chromosome"/>
</dbReference>
<accession>A0ABX5VNV8</accession>
<feature type="domain" description="Phosphotyrosine protein phosphatase I" evidence="4">
    <location>
        <begin position="9"/>
        <end position="191"/>
    </location>
</feature>
<proteinExistence type="inferred from homology"/>
<keyword evidence="2" id="KW-0378">Hydrolase</keyword>